<keyword evidence="1" id="KW-1003">Cell membrane</keyword>
<evidence type="ECO:0000256" key="5">
    <source>
        <dbReference type="SAM" id="Phobius"/>
    </source>
</evidence>
<evidence type="ECO:0000313" key="6">
    <source>
        <dbReference type="EMBL" id="APZ94246.1"/>
    </source>
</evidence>
<dbReference type="OrthoDB" id="9808365at2"/>
<dbReference type="Pfam" id="PF12127">
    <property type="entry name" value="FloA"/>
    <property type="match status" value="1"/>
</dbReference>
<keyword evidence="3 5" id="KW-1133">Transmembrane helix</keyword>
<dbReference type="Proteomes" id="UP000187735">
    <property type="component" value="Chromosome"/>
</dbReference>
<reference evidence="6 7" key="1">
    <citation type="journal article" date="2016" name="Front. Microbiol.">
        <title>Fuerstia marisgermanicae gen. nov., sp. nov., an Unusual Member of the Phylum Planctomycetes from the German Wadden Sea.</title>
        <authorList>
            <person name="Kohn T."/>
            <person name="Heuer A."/>
            <person name="Jogler M."/>
            <person name="Vollmers J."/>
            <person name="Boedeker C."/>
            <person name="Bunk B."/>
            <person name="Rast P."/>
            <person name="Borchert D."/>
            <person name="Glockner I."/>
            <person name="Freese H.M."/>
            <person name="Klenk H.P."/>
            <person name="Overmann J."/>
            <person name="Kaster A.K."/>
            <person name="Rohde M."/>
            <person name="Wiegand S."/>
            <person name="Jogler C."/>
        </authorList>
    </citation>
    <scope>NUCLEOTIDE SEQUENCE [LARGE SCALE GENOMIC DNA]</scope>
    <source>
        <strain evidence="6 7">NH11</strain>
    </source>
</reference>
<organism evidence="6 7">
    <name type="scientific">Fuerstiella marisgermanici</name>
    <dbReference type="NCBI Taxonomy" id="1891926"/>
    <lineage>
        <taxon>Bacteria</taxon>
        <taxon>Pseudomonadati</taxon>
        <taxon>Planctomycetota</taxon>
        <taxon>Planctomycetia</taxon>
        <taxon>Planctomycetales</taxon>
        <taxon>Planctomycetaceae</taxon>
        <taxon>Fuerstiella</taxon>
    </lineage>
</organism>
<dbReference type="AlphaFoldDB" id="A0A1P8WJM0"/>
<dbReference type="EMBL" id="CP017641">
    <property type="protein sequence ID" value="APZ94246.1"/>
    <property type="molecule type" value="Genomic_DNA"/>
</dbReference>
<keyword evidence="4 5" id="KW-0472">Membrane</keyword>
<proteinExistence type="predicted"/>
<evidence type="ECO:0000256" key="3">
    <source>
        <dbReference type="ARBA" id="ARBA00022989"/>
    </source>
</evidence>
<dbReference type="InterPro" id="IPR022853">
    <property type="entry name" value="FloA"/>
</dbReference>
<dbReference type="KEGG" id="fmr:Fuma_03871"/>
<keyword evidence="7" id="KW-1185">Reference proteome</keyword>
<keyword evidence="2 5" id="KW-0812">Transmembrane</keyword>
<gene>
    <name evidence="6" type="ORF">Fuma_03871</name>
</gene>
<evidence type="ECO:0000256" key="1">
    <source>
        <dbReference type="ARBA" id="ARBA00022475"/>
    </source>
</evidence>
<name>A0A1P8WJM0_9PLAN</name>
<sequence>MTEFLMWAVVTAIAGGLFYVVSRYFSLWLQAWSTGTHIGLLSLVSMSLRKIDPQTIVRCKIMAVQAGLADFSTGLLESQYLAGGDVIRVTRALVVAHRARIELDWNTAAAVDLAGRDILEAVQLSVNPMVILCPDPELGQGDTLDGVSRDGIQLKVRVRVTVRTNLTQLIGGATETTVIARVGQGIVSAIGTCESYRDALADPMVITRQVLAKGLDSQTAFEIVSIDIADIDVGENIGAKLQTDQANADVRIAVAHAEERRAMAVAREQEMVALTRENEAAIVHAEAEIPAAIAAAFVRGQLRAAHRPRRIQSMDRFAQAEFRTINDHQFPLASPAIGHVGTTKSEGRA</sequence>
<feature type="transmembrane region" description="Helical" evidence="5">
    <location>
        <begin position="5"/>
        <end position="21"/>
    </location>
</feature>
<protein>
    <submittedName>
        <fullName evidence="6">SigmaW regulon antibacterial</fullName>
    </submittedName>
</protein>
<evidence type="ECO:0000256" key="2">
    <source>
        <dbReference type="ARBA" id="ARBA00022692"/>
    </source>
</evidence>
<evidence type="ECO:0000313" key="7">
    <source>
        <dbReference type="Proteomes" id="UP000187735"/>
    </source>
</evidence>
<evidence type="ECO:0000256" key="4">
    <source>
        <dbReference type="ARBA" id="ARBA00023136"/>
    </source>
</evidence>
<dbReference type="STRING" id="1891926.Fuma_03871"/>
<dbReference type="RefSeq" id="WP_077025585.1">
    <property type="nucleotide sequence ID" value="NZ_CP017641.1"/>
</dbReference>
<dbReference type="NCBIfam" id="NF010186">
    <property type="entry name" value="PRK13665.1"/>
    <property type="match status" value="1"/>
</dbReference>
<accession>A0A1P8WJM0</accession>